<dbReference type="Gene3D" id="3.30.479.10">
    <property type="entry name" value="6-pyruvoyl tetrahydropterin synthase/QueD"/>
    <property type="match status" value="1"/>
</dbReference>
<dbReference type="PIRSF" id="PIRSF006113">
    <property type="entry name" value="PTP_synth"/>
    <property type="match status" value="1"/>
</dbReference>
<protein>
    <recommendedName>
        <fullName evidence="3 5">6-carboxy-5,6,7,8-tetrahydropterin synthase</fullName>
        <ecNumber evidence="5">4.-.-.-</ecNumber>
    </recommendedName>
</protein>
<dbReference type="InterPro" id="IPR038418">
    <property type="entry name" value="6-PTP_synth/QueD_sf"/>
</dbReference>
<feature type="active site" description="Proton acceptor" evidence="6">
    <location>
        <position position="24"/>
    </location>
</feature>
<feature type="binding site" evidence="7">
    <location>
        <position position="28"/>
    </location>
    <ligand>
        <name>Zn(2+)</name>
        <dbReference type="ChEBI" id="CHEBI:29105"/>
    </ligand>
</feature>
<feature type="active site" description="Charge relay system" evidence="6">
    <location>
        <position position="68"/>
    </location>
</feature>
<dbReference type="EC" id="4.-.-.-" evidence="5"/>
<dbReference type="GO" id="GO:0070497">
    <property type="term" value="F:6-carboxytetrahydropterin synthase activity"/>
    <property type="evidence" value="ECO:0007669"/>
    <property type="project" value="UniProtKB-EC"/>
</dbReference>
<comment type="similarity">
    <text evidence="2 5">Belongs to the PTPS family. QueD subfamily.</text>
</comment>
<evidence type="ECO:0000256" key="6">
    <source>
        <dbReference type="PIRSR" id="PIRSR006113-1"/>
    </source>
</evidence>
<reference evidence="9" key="1">
    <citation type="submission" date="2017-03" db="EMBL/GenBank/DDBJ databases">
        <title>Novel pathways for hydrocarbon cycling and metabolic interdependencies in hydrothermal sediment communities.</title>
        <authorList>
            <person name="Dombrowski N."/>
            <person name="Seitz K."/>
            <person name="Teske A."/>
            <person name="Baker B."/>
        </authorList>
    </citation>
    <scope>NUCLEOTIDE SEQUENCE [LARGE SCALE GENOMIC DNA]</scope>
</reference>
<evidence type="ECO:0000256" key="1">
    <source>
        <dbReference type="ARBA" id="ARBA00005061"/>
    </source>
</evidence>
<dbReference type="GO" id="GO:0046872">
    <property type="term" value="F:metal ion binding"/>
    <property type="evidence" value="ECO:0007669"/>
    <property type="project" value="UniProtKB-KW"/>
</dbReference>
<feature type="active site" description="Charge relay system" evidence="6">
    <location>
        <position position="116"/>
    </location>
</feature>
<dbReference type="Proteomes" id="UP000192611">
    <property type="component" value="Unassembled WGS sequence"/>
</dbReference>
<evidence type="ECO:0000256" key="3">
    <source>
        <dbReference type="ARBA" id="ARBA00018141"/>
    </source>
</evidence>
<dbReference type="EMBL" id="NATQ01000079">
    <property type="protein sequence ID" value="OQX90261.1"/>
    <property type="molecule type" value="Genomic_DNA"/>
</dbReference>
<dbReference type="PANTHER" id="PTHR12589">
    <property type="entry name" value="PYRUVOYL TETRAHYDROBIOPTERIN SYNTHASE"/>
    <property type="match status" value="1"/>
</dbReference>
<keyword evidence="5" id="KW-0671">Queuosine biosynthesis</keyword>
<feature type="binding site" evidence="7">
    <location>
        <position position="30"/>
    </location>
    <ligand>
        <name>Zn(2+)</name>
        <dbReference type="ChEBI" id="CHEBI:29105"/>
    </ligand>
</feature>
<dbReference type="UniPathway" id="UPA00391"/>
<keyword evidence="5 7" id="KW-0479">Metal-binding</keyword>
<keyword evidence="5 7" id="KW-0862">Zinc</keyword>
<comment type="catalytic activity">
    <reaction evidence="4 5">
        <text>7,8-dihydroneopterin 3'-triphosphate + H2O = 6-carboxy-5,6,7,8-tetrahydropterin + triphosphate + acetaldehyde + 2 H(+)</text>
        <dbReference type="Rhea" id="RHEA:27966"/>
        <dbReference type="ChEBI" id="CHEBI:15343"/>
        <dbReference type="ChEBI" id="CHEBI:15377"/>
        <dbReference type="ChEBI" id="CHEBI:15378"/>
        <dbReference type="ChEBI" id="CHEBI:18036"/>
        <dbReference type="ChEBI" id="CHEBI:58462"/>
        <dbReference type="ChEBI" id="CHEBI:61032"/>
        <dbReference type="EC" id="4.1.2.50"/>
    </reaction>
</comment>
<evidence type="ECO:0000313" key="9">
    <source>
        <dbReference type="Proteomes" id="UP000192611"/>
    </source>
</evidence>
<proteinExistence type="inferred from homology"/>
<comment type="pathway">
    <text evidence="1 5">Purine metabolism; 7-cyano-7-deazaguanine biosynthesis.</text>
</comment>
<dbReference type="InterPro" id="IPR007115">
    <property type="entry name" value="6-PTP_synth/QueD"/>
</dbReference>
<evidence type="ECO:0000313" key="8">
    <source>
        <dbReference type="EMBL" id="OQX90261.1"/>
    </source>
</evidence>
<dbReference type="Pfam" id="PF01242">
    <property type="entry name" value="PTPS"/>
    <property type="match status" value="1"/>
</dbReference>
<evidence type="ECO:0000256" key="7">
    <source>
        <dbReference type="PIRSR" id="PIRSR006113-2"/>
    </source>
</evidence>
<sequence length="126" mass="14338">MGYIIRVNSKISSSHYLRGYSGKCDRAHGHNFFVEMEIEGGELDKIGILIDFRDAKRILNEFLDKLDHTVLNETEYFKDLNPTAENIAMTIYENTADEVSDISGGKAKVSAIKVWETDENCAEYRP</sequence>
<keyword evidence="5" id="KW-0456">Lyase</keyword>
<evidence type="ECO:0000256" key="2">
    <source>
        <dbReference type="ARBA" id="ARBA00008900"/>
    </source>
</evidence>
<dbReference type="NCBIfam" id="TIGR03367">
    <property type="entry name" value="queuosine_QueD"/>
    <property type="match status" value="1"/>
</dbReference>
<dbReference type="GO" id="GO:0008616">
    <property type="term" value="P:tRNA queuosine(34) biosynthetic process"/>
    <property type="evidence" value="ECO:0007669"/>
    <property type="project" value="UniProtKB-KW"/>
</dbReference>
<evidence type="ECO:0000256" key="4">
    <source>
        <dbReference type="ARBA" id="ARBA00048807"/>
    </source>
</evidence>
<dbReference type="AlphaFoldDB" id="A0A1W9S084"/>
<dbReference type="SUPFAM" id="SSF55620">
    <property type="entry name" value="Tetrahydrobiopterin biosynthesis enzymes-like"/>
    <property type="match status" value="1"/>
</dbReference>
<name>A0A1W9S084_9BACT</name>
<comment type="cofactor">
    <cofactor evidence="5 7">
        <name>Zn(2+)</name>
        <dbReference type="ChEBI" id="CHEBI:29105"/>
    </cofactor>
    <text evidence="5 7">Binds 1 zinc ion per subunit.</text>
</comment>
<gene>
    <name evidence="8" type="ORF">B6D57_04035</name>
</gene>
<feature type="binding site" evidence="7">
    <location>
        <position position="15"/>
    </location>
    <ligand>
        <name>Zn(2+)</name>
        <dbReference type="ChEBI" id="CHEBI:29105"/>
    </ligand>
</feature>
<evidence type="ECO:0000256" key="5">
    <source>
        <dbReference type="PIRNR" id="PIRNR006113"/>
    </source>
</evidence>
<comment type="caution">
    <text evidence="8">The sequence shown here is derived from an EMBL/GenBank/DDBJ whole genome shotgun (WGS) entry which is preliminary data.</text>
</comment>
<dbReference type="PANTHER" id="PTHR12589:SF8">
    <property type="entry name" value="6-CARBOXY-5,6,7,8-TETRAHYDROPTERIN SYNTHASE"/>
    <property type="match status" value="1"/>
</dbReference>
<accession>A0A1W9S084</accession>
<organism evidence="8 9">
    <name type="scientific">Candidatus Coatesbacteria bacterium 4484_99</name>
    <dbReference type="NCBI Taxonomy" id="1970774"/>
    <lineage>
        <taxon>Bacteria</taxon>
        <taxon>Candidatus Coatesiibacteriota</taxon>
    </lineage>
</organism>